<proteinExistence type="inferred from homology"/>
<evidence type="ECO:0000256" key="3">
    <source>
        <dbReference type="ARBA" id="ARBA00022692"/>
    </source>
</evidence>
<dbReference type="GO" id="GO:0005886">
    <property type="term" value="C:plasma membrane"/>
    <property type="evidence" value="ECO:0007669"/>
    <property type="project" value="TreeGrafter"/>
</dbReference>
<dbReference type="PANTHER" id="PTHR30028:SF0">
    <property type="entry name" value="PROTEIN ALUMINUM SENSITIVE 3"/>
    <property type="match status" value="1"/>
</dbReference>
<evidence type="ECO:0000313" key="7">
    <source>
        <dbReference type="EMBL" id="HHJ64597.1"/>
    </source>
</evidence>
<feature type="transmembrane region" description="Helical" evidence="6">
    <location>
        <begin position="117"/>
        <end position="136"/>
    </location>
</feature>
<evidence type="ECO:0000256" key="1">
    <source>
        <dbReference type="ARBA" id="ARBA00004141"/>
    </source>
</evidence>
<feature type="non-terminal residue" evidence="7">
    <location>
        <position position="220"/>
    </location>
</feature>
<organism evidence="7">
    <name type="scientific">Aquifex aeolicus</name>
    <dbReference type="NCBI Taxonomy" id="63363"/>
    <lineage>
        <taxon>Bacteria</taxon>
        <taxon>Pseudomonadati</taxon>
        <taxon>Aquificota</taxon>
        <taxon>Aquificia</taxon>
        <taxon>Aquificales</taxon>
        <taxon>Aquificaceae</taxon>
        <taxon>Aquifex</taxon>
    </lineage>
</organism>
<gene>
    <name evidence="7" type="primary">fetB</name>
    <name evidence="7" type="ORF">ENJ61_06780</name>
</gene>
<dbReference type="AlphaFoldDB" id="A0A7C5Q5B4"/>
<evidence type="ECO:0000256" key="5">
    <source>
        <dbReference type="ARBA" id="ARBA00023136"/>
    </source>
</evidence>
<protein>
    <submittedName>
        <fullName evidence="7">Iron export ABC transporter permease subunit FetB</fullName>
    </submittedName>
</protein>
<evidence type="ECO:0000256" key="4">
    <source>
        <dbReference type="ARBA" id="ARBA00022989"/>
    </source>
</evidence>
<keyword evidence="4 6" id="KW-1133">Transmembrane helix</keyword>
<keyword evidence="5 6" id="KW-0472">Membrane</keyword>
<reference evidence="7" key="1">
    <citation type="journal article" date="2020" name="mSystems">
        <title>Genome- and Community-Level Interaction Insights into Carbon Utilization and Element Cycling Functions of Hydrothermarchaeota in Hydrothermal Sediment.</title>
        <authorList>
            <person name="Zhou Z."/>
            <person name="Liu Y."/>
            <person name="Xu W."/>
            <person name="Pan J."/>
            <person name="Luo Z.H."/>
            <person name="Li M."/>
        </authorList>
    </citation>
    <scope>NUCLEOTIDE SEQUENCE [LARGE SCALE GENOMIC DNA]</scope>
    <source>
        <strain evidence="7">HyVt-501</strain>
    </source>
</reference>
<keyword evidence="3 6" id="KW-0812">Transmembrane</keyword>
<feature type="transmembrane region" description="Helical" evidence="6">
    <location>
        <begin position="85"/>
        <end position="105"/>
    </location>
</feature>
<accession>A0A7C5Q5B4</accession>
<dbReference type="Pfam" id="PF03649">
    <property type="entry name" value="UPF0014"/>
    <property type="match status" value="1"/>
</dbReference>
<comment type="similarity">
    <text evidence="2">Belongs to the UPF0014 family.</text>
</comment>
<dbReference type="Proteomes" id="UP000885792">
    <property type="component" value="Unassembled WGS sequence"/>
</dbReference>
<dbReference type="EMBL" id="DRNB01000247">
    <property type="protein sequence ID" value="HHJ64597.1"/>
    <property type="molecule type" value="Genomic_DNA"/>
</dbReference>
<dbReference type="InterPro" id="IPR005226">
    <property type="entry name" value="UPF0014_fam"/>
</dbReference>
<evidence type="ECO:0000256" key="2">
    <source>
        <dbReference type="ARBA" id="ARBA00005268"/>
    </source>
</evidence>
<name>A0A7C5Q5B4_AQUAO</name>
<comment type="caution">
    <text evidence="7">The sequence shown here is derived from an EMBL/GenBank/DDBJ whole genome shotgun (WGS) entry which is preliminary data.</text>
</comment>
<dbReference type="PANTHER" id="PTHR30028">
    <property type="entry name" value="UPF0014 INNER MEMBRANE PROTEIN YBBM-RELATED"/>
    <property type="match status" value="1"/>
</dbReference>
<feature type="transmembrane region" description="Helical" evidence="6">
    <location>
        <begin position="31"/>
        <end position="49"/>
    </location>
</feature>
<feature type="transmembrane region" description="Helical" evidence="6">
    <location>
        <begin position="6"/>
        <end position="22"/>
    </location>
</feature>
<feature type="transmembrane region" description="Helical" evidence="6">
    <location>
        <begin position="61"/>
        <end position="78"/>
    </location>
</feature>
<evidence type="ECO:0000256" key="6">
    <source>
        <dbReference type="SAM" id="Phobius"/>
    </source>
</evidence>
<sequence>MEEHVFVYSYILIILSILIARREELGNEREIFVSSLRTALQLILLGYLLRYLLQLEGLGEILSVILFMALVSAVIAYERVRHRRVLLTSFISIAGTTFAALTPLLLSHLLQPTAHQLIPFGGLIIGNTLNSITLAFDRFLGEVRNRREEIEAKVALGAPLRYAMRESFRESLRTSLIPKINFMKAAGLVHIPGVAVGMLMAGADPMRAILFQIAILYTLV</sequence>
<comment type="subcellular location">
    <subcellularLocation>
        <location evidence="1">Membrane</location>
        <topology evidence="1">Multi-pass membrane protein</topology>
    </subcellularLocation>
</comment>